<dbReference type="EMBL" id="JBHLUB010000031">
    <property type="protein sequence ID" value="MFC0582695.1"/>
    <property type="molecule type" value="Genomic_DNA"/>
</dbReference>
<name>A0ABV6PC53_9MICC</name>
<proteinExistence type="predicted"/>
<dbReference type="RefSeq" id="WP_377460046.1">
    <property type="nucleotide sequence ID" value="NZ_JBHLUB010000031.1"/>
</dbReference>
<evidence type="ECO:0000313" key="1">
    <source>
        <dbReference type="EMBL" id="MFC0582695.1"/>
    </source>
</evidence>
<accession>A0ABV6PC53</accession>
<dbReference type="InterPro" id="IPR029055">
    <property type="entry name" value="Ntn_hydrolases_N"/>
</dbReference>
<protein>
    <recommendedName>
        <fullName evidence="3">DUF4123 domain-containing protein</fullName>
    </recommendedName>
</protein>
<evidence type="ECO:0008006" key="3">
    <source>
        <dbReference type="Google" id="ProtNLM"/>
    </source>
</evidence>
<dbReference type="Proteomes" id="UP001589862">
    <property type="component" value="Unassembled WGS sequence"/>
</dbReference>
<evidence type="ECO:0000313" key="2">
    <source>
        <dbReference type="Proteomes" id="UP001589862"/>
    </source>
</evidence>
<organism evidence="1 2">
    <name type="scientific">Micrococcoides hystricis</name>
    <dbReference type="NCBI Taxonomy" id="1572761"/>
    <lineage>
        <taxon>Bacteria</taxon>
        <taxon>Bacillati</taxon>
        <taxon>Actinomycetota</taxon>
        <taxon>Actinomycetes</taxon>
        <taxon>Micrococcales</taxon>
        <taxon>Micrococcaceae</taxon>
        <taxon>Micrococcoides</taxon>
    </lineage>
</organism>
<dbReference type="SUPFAM" id="SSF56235">
    <property type="entry name" value="N-terminal nucleophile aminohydrolases (Ntn hydrolases)"/>
    <property type="match status" value="1"/>
</dbReference>
<gene>
    <name evidence="1" type="ORF">ACFFFR_09945</name>
</gene>
<sequence>MFNLDETGIRNAEELLGIRQGLFPRGFIYGPGELEFPDLLDHYEQVQVPRGFLYIDGTRLNLRQASAADTTLVILGRMTSLLANNPDNHAEHLLRSFLVSEDELHEALDWCGGRYVILIFQGESLRVYHDFLATRSVYFHHTEGLVSSHGKLLALFADKLTPQTGIHAGAHGYRWWDTSEYVEVSSLLSNHYLYSGAKGVSVHRYWPRGENRHLGRDL</sequence>
<reference evidence="1 2" key="1">
    <citation type="submission" date="2024-09" db="EMBL/GenBank/DDBJ databases">
        <authorList>
            <person name="Sun Q."/>
            <person name="Mori K."/>
        </authorList>
    </citation>
    <scope>NUCLEOTIDE SEQUENCE [LARGE SCALE GENOMIC DNA]</scope>
    <source>
        <strain evidence="1 2">NCAIM B.02604</strain>
    </source>
</reference>
<keyword evidence="2" id="KW-1185">Reference proteome</keyword>
<comment type="caution">
    <text evidence="1">The sequence shown here is derived from an EMBL/GenBank/DDBJ whole genome shotgun (WGS) entry which is preliminary data.</text>
</comment>